<keyword evidence="4" id="KW-0597">Phosphoprotein</keyword>
<evidence type="ECO:0000256" key="8">
    <source>
        <dbReference type="ARBA" id="ARBA00022729"/>
    </source>
</evidence>
<keyword evidence="14" id="KW-0472">Membrane</keyword>
<evidence type="ECO:0000259" key="20">
    <source>
        <dbReference type="PROSITE" id="PS50011"/>
    </source>
</evidence>
<evidence type="ECO:0000256" key="12">
    <source>
        <dbReference type="ARBA" id="ARBA00022840"/>
    </source>
</evidence>
<keyword evidence="6" id="KW-0808">Transferase</keyword>
<dbReference type="Proteomes" id="UP000516437">
    <property type="component" value="Chromosome 1"/>
</dbReference>
<feature type="domain" description="Protein kinase" evidence="20">
    <location>
        <begin position="13"/>
        <end position="288"/>
    </location>
</feature>
<keyword evidence="15 21" id="KW-0675">Receptor</keyword>
<evidence type="ECO:0000256" key="4">
    <source>
        <dbReference type="ARBA" id="ARBA00022553"/>
    </source>
</evidence>
<evidence type="ECO:0000256" key="9">
    <source>
        <dbReference type="ARBA" id="ARBA00022737"/>
    </source>
</evidence>
<keyword evidence="3" id="KW-0723">Serine/threonine-protein kinase</keyword>
<evidence type="ECO:0000256" key="10">
    <source>
        <dbReference type="ARBA" id="ARBA00022741"/>
    </source>
</evidence>
<dbReference type="PANTHER" id="PTHR46008">
    <property type="entry name" value="LEAF RUST 10 DISEASE-RESISTANCE LOCUS RECEPTOR-LIKE PROTEIN KINASE-LIKE 1.4"/>
    <property type="match status" value="1"/>
</dbReference>
<dbReference type="SUPFAM" id="SSF56112">
    <property type="entry name" value="Protein kinase-like (PK-like)"/>
    <property type="match status" value="1"/>
</dbReference>
<keyword evidence="5" id="KW-0433">Leucine-rich repeat</keyword>
<gene>
    <name evidence="21" type="ORF">CJ030_MR1G005301</name>
</gene>
<keyword evidence="8" id="KW-0732">Signal</keyword>
<name>A0A6A1WML0_9ROSI</name>
<evidence type="ECO:0000256" key="7">
    <source>
        <dbReference type="ARBA" id="ARBA00022692"/>
    </source>
</evidence>
<evidence type="ECO:0000313" key="22">
    <source>
        <dbReference type="Proteomes" id="UP000516437"/>
    </source>
</evidence>
<dbReference type="Gene3D" id="1.10.510.10">
    <property type="entry name" value="Transferase(Phosphotransferase) domain 1"/>
    <property type="match status" value="1"/>
</dbReference>
<dbReference type="EMBL" id="RXIC02000019">
    <property type="protein sequence ID" value="KAB1225776.1"/>
    <property type="molecule type" value="Genomic_DNA"/>
</dbReference>
<evidence type="ECO:0000256" key="5">
    <source>
        <dbReference type="ARBA" id="ARBA00022614"/>
    </source>
</evidence>
<keyword evidence="10 19" id="KW-0547">Nucleotide-binding</keyword>
<dbReference type="InterPro" id="IPR000719">
    <property type="entry name" value="Prot_kinase_dom"/>
</dbReference>
<dbReference type="EC" id="2.7.11.1" evidence="2"/>
<evidence type="ECO:0000256" key="17">
    <source>
        <dbReference type="ARBA" id="ARBA00047899"/>
    </source>
</evidence>
<dbReference type="InterPro" id="IPR017441">
    <property type="entry name" value="Protein_kinase_ATP_BS"/>
</dbReference>
<protein>
    <recommendedName>
        <fullName evidence="2">non-specific serine/threonine protein kinase</fullName>
        <ecNumber evidence="2">2.7.11.1</ecNumber>
    </recommendedName>
</protein>
<evidence type="ECO:0000256" key="3">
    <source>
        <dbReference type="ARBA" id="ARBA00022527"/>
    </source>
</evidence>
<evidence type="ECO:0000256" key="2">
    <source>
        <dbReference type="ARBA" id="ARBA00012513"/>
    </source>
</evidence>
<dbReference type="PROSITE" id="PS50011">
    <property type="entry name" value="PROTEIN_KINASE_DOM"/>
    <property type="match status" value="1"/>
</dbReference>
<keyword evidence="16" id="KW-0325">Glycoprotein</keyword>
<comment type="subcellular location">
    <subcellularLocation>
        <location evidence="1">Membrane</location>
        <topology evidence="1">Single-pass type I membrane protein</topology>
    </subcellularLocation>
</comment>
<keyword evidence="13" id="KW-1133">Transmembrane helix</keyword>
<keyword evidence="11 21" id="KW-0418">Kinase</keyword>
<reference evidence="21 22" key="1">
    <citation type="journal article" date="2019" name="Plant Biotechnol. J.">
        <title>The red bayberry genome and genetic basis of sex determination.</title>
        <authorList>
            <person name="Jia H.M."/>
            <person name="Jia H.J."/>
            <person name="Cai Q.L."/>
            <person name="Wang Y."/>
            <person name="Zhao H.B."/>
            <person name="Yang W.F."/>
            <person name="Wang G.Y."/>
            <person name="Li Y.H."/>
            <person name="Zhan D.L."/>
            <person name="Shen Y.T."/>
            <person name="Niu Q.F."/>
            <person name="Chang L."/>
            <person name="Qiu J."/>
            <person name="Zhao L."/>
            <person name="Xie H.B."/>
            <person name="Fu W.Y."/>
            <person name="Jin J."/>
            <person name="Li X.W."/>
            <person name="Jiao Y."/>
            <person name="Zhou C.C."/>
            <person name="Tu T."/>
            <person name="Chai C.Y."/>
            <person name="Gao J.L."/>
            <person name="Fan L.J."/>
            <person name="van de Weg E."/>
            <person name="Wang J.Y."/>
            <person name="Gao Z.S."/>
        </authorList>
    </citation>
    <scope>NUCLEOTIDE SEQUENCE [LARGE SCALE GENOMIC DNA]</scope>
    <source>
        <tissue evidence="21">Leaves</tissue>
    </source>
</reference>
<evidence type="ECO:0000256" key="1">
    <source>
        <dbReference type="ARBA" id="ARBA00004479"/>
    </source>
</evidence>
<dbReference type="Pfam" id="PF07714">
    <property type="entry name" value="PK_Tyr_Ser-Thr"/>
    <property type="match status" value="1"/>
</dbReference>
<organism evidence="21 22">
    <name type="scientific">Morella rubra</name>
    <name type="common">Chinese bayberry</name>
    <dbReference type="NCBI Taxonomy" id="262757"/>
    <lineage>
        <taxon>Eukaryota</taxon>
        <taxon>Viridiplantae</taxon>
        <taxon>Streptophyta</taxon>
        <taxon>Embryophyta</taxon>
        <taxon>Tracheophyta</taxon>
        <taxon>Spermatophyta</taxon>
        <taxon>Magnoliopsida</taxon>
        <taxon>eudicotyledons</taxon>
        <taxon>Gunneridae</taxon>
        <taxon>Pentapetalae</taxon>
        <taxon>rosids</taxon>
        <taxon>fabids</taxon>
        <taxon>Fagales</taxon>
        <taxon>Myricaceae</taxon>
        <taxon>Morella</taxon>
    </lineage>
</organism>
<dbReference type="GO" id="GO:0004674">
    <property type="term" value="F:protein serine/threonine kinase activity"/>
    <property type="evidence" value="ECO:0007669"/>
    <property type="project" value="UniProtKB-KW"/>
</dbReference>
<evidence type="ECO:0000256" key="6">
    <source>
        <dbReference type="ARBA" id="ARBA00022679"/>
    </source>
</evidence>
<keyword evidence="12 19" id="KW-0067">ATP-binding</keyword>
<dbReference type="PANTHER" id="PTHR46008:SF48">
    <property type="entry name" value="PROTEIN KINASE DOMAIN-CONTAINING PROTEIN"/>
    <property type="match status" value="1"/>
</dbReference>
<comment type="caution">
    <text evidence="21">The sequence shown here is derived from an EMBL/GenBank/DDBJ whole genome shotgun (WGS) entry which is preliminary data.</text>
</comment>
<dbReference type="GO" id="GO:0016020">
    <property type="term" value="C:membrane"/>
    <property type="evidence" value="ECO:0007669"/>
    <property type="project" value="UniProtKB-SubCell"/>
</dbReference>
<evidence type="ECO:0000256" key="19">
    <source>
        <dbReference type="PROSITE-ProRule" id="PRU10141"/>
    </source>
</evidence>
<dbReference type="InterPro" id="IPR011009">
    <property type="entry name" value="Kinase-like_dom_sf"/>
</dbReference>
<comment type="catalytic activity">
    <reaction evidence="18">
        <text>L-seryl-[protein] + ATP = O-phospho-L-seryl-[protein] + ADP + H(+)</text>
        <dbReference type="Rhea" id="RHEA:17989"/>
        <dbReference type="Rhea" id="RHEA-COMP:9863"/>
        <dbReference type="Rhea" id="RHEA-COMP:11604"/>
        <dbReference type="ChEBI" id="CHEBI:15378"/>
        <dbReference type="ChEBI" id="CHEBI:29999"/>
        <dbReference type="ChEBI" id="CHEBI:30616"/>
        <dbReference type="ChEBI" id="CHEBI:83421"/>
        <dbReference type="ChEBI" id="CHEBI:456216"/>
        <dbReference type="EC" id="2.7.11.1"/>
    </reaction>
</comment>
<evidence type="ECO:0000256" key="15">
    <source>
        <dbReference type="ARBA" id="ARBA00023170"/>
    </source>
</evidence>
<dbReference type="OrthoDB" id="4062651at2759"/>
<dbReference type="AlphaFoldDB" id="A0A6A1WML0"/>
<sequence length="288" mass="32687">FSIGEILKATENFSPANIIGDGGFGTVYKGILRDGTLVAVKRAKKNKHDRHREFKNEMLTLSMIEHRNLVRLYGYLDHADEQIILIEYVGNGTLREHLDGCEVYSLVSLQLEMHFLKVWIAVIQMFHPSKFSWLHECFTFQLKSTAGILHTSGQINSSDVLALVNDLEENPLKQRDCSQRAIQKLREGETVIAMDPRLQRSPESVRAVERVLKLAHQCLAPLRKSRPAMKECVEVLWDIRKDFREGSISSSPLTTTTHSATFPEGDAKKSLQISFGIEDKESYKFISA</sequence>
<dbReference type="PROSITE" id="PS00107">
    <property type="entry name" value="PROTEIN_KINASE_ATP"/>
    <property type="match status" value="1"/>
</dbReference>
<evidence type="ECO:0000256" key="18">
    <source>
        <dbReference type="ARBA" id="ARBA00048679"/>
    </source>
</evidence>
<dbReference type="FunFam" id="3.30.200.20:FF:000309">
    <property type="entry name" value="Leucine-rich repeat receptor protein kinase MSP1"/>
    <property type="match status" value="1"/>
</dbReference>
<evidence type="ECO:0000256" key="14">
    <source>
        <dbReference type="ARBA" id="ARBA00023136"/>
    </source>
</evidence>
<dbReference type="Gene3D" id="3.30.200.20">
    <property type="entry name" value="Phosphorylase Kinase, domain 1"/>
    <property type="match status" value="1"/>
</dbReference>
<keyword evidence="7" id="KW-0812">Transmembrane</keyword>
<keyword evidence="9" id="KW-0677">Repeat</keyword>
<dbReference type="GO" id="GO:0005524">
    <property type="term" value="F:ATP binding"/>
    <property type="evidence" value="ECO:0007669"/>
    <property type="project" value="UniProtKB-UniRule"/>
</dbReference>
<feature type="non-terminal residue" evidence="21">
    <location>
        <position position="1"/>
    </location>
</feature>
<proteinExistence type="predicted"/>
<comment type="catalytic activity">
    <reaction evidence="17">
        <text>L-threonyl-[protein] + ATP = O-phospho-L-threonyl-[protein] + ADP + H(+)</text>
        <dbReference type="Rhea" id="RHEA:46608"/>
        <dbReference type="Rhea" id="RHEA-COMP:11060"/>
        <dbReference type="Rhea" id="RHEA-COMP:11605"/>
        <dbReference type="ChEBI" id="CHEBI:15378"/>
        <dbReference type="ChEBI" id="CHEBI:30013"/>
        <dbReference type="ChEBI" id="CHEBI:30616"/>
        <dbReference type="ChEBI" id="CHEBI:61977"/>
        <dbReference type="ChEBI" id="CHEBI:456216"/>
        <dbReference type="EC" id="2.7.11.1"/>
    </reaction>
</comment>
<evidence type="ECO:0000256" key="16">
    <source>
        <dbReference type="ARBA" id="ARBA00023180"/>
    </source>
</evidence>
<feature type="binding site" evidence="19">
    <location>
        <position position="45"/>
    </location>
    <ligand>
        <name>ATP</name>
        <dbReference type="ChEBI" id="CHEBI:30616"/>
    </ligand>
</feature>
<evidence type="ECO:0000256" key="13">
    <source>
        <dbReference type="ARBA" id="ARBA00022989"/>
    </source>
</evidence>
<evidence type="ECO:0000256" key="11">
    <source>
        <dbReference type="ARBA" id="ARBA00022777"/>
    </source>
</evidence>
<evidence type="ECO:0000313" key="21">
    <source>
        <dbReference type="EMBL" id="KAB1225776.1"/>
    </source>
</evidence>
<keyword evidence="22" id="KW-1185">Reference proteome</keyword>
<dbReference type="InterPro" id="IPR001245">
    <property type="entry name" value="Ser-Thr/Tyr_kinase_cat_dom"/>
</dbReference>
<accession>A0A6A1WML0</accession>